<keyword evidence="4 8" id="KW-0812">Transmembrane</keyword>
<name>A0A811NHF6_9POAL</name>
<organism evidence="10 11">
    <name type="scientific">Miscanthus lutarioriparius</name>
    <dbReference type="NCBI Taxonomy" id="422564"/>
    <lineage>
        <taxon>Eukaryota</taxon>
        <taxon>Viridiplantae</taxon>
        <taxon>Streptophyta</taxon>
        <taxon>Embryophyta</taxon>
        <taxon>Tracheophyta</taxon>
        <taxon>Spermatophyta</taxon>
        <taxon>Magnoliopsida</taxon>
        <taxon>Liliopsida</taxon>
        <taxon>Poales</taxon>
        <taxon>Poaceae</taxon>
        <taxon>PACMAD clade</taxon>
        <taxon>Panicoideae</taxon>
        <taxon>Andropogonodae</taxon>
        <taxon>Andropogoneae</taxon>
        <taxon>Saccharinae</taxon>
        <taxon>Miscanthus</taxon>
    </lineage>
</organism>
<feature type="transmembrane region" description="Helical" evidence="8">
    <location>
        <begin position="29"/>
        <end position="54"/>
    </location>
</feature>
<feature type="transmembrane region" description="Helical" evidence="8">
    <location>
        <begin position="341"/>
        <end position="360"/>
    </location>
</feature>
<feature type="transmembrane region" description="Helical" evidence="8">
    <location>
        <begin position="456"/>
        <end position="482"/>
    </location>
</feature>
<dbReference type="InterPro" id="IPR005829">
    <property type="entry name" value="Sugar_transporter_CS"/>
</dbReference>
<evidence type="ECO:0000256" key="2">
    <source>
        <dbReference type="ARBA" id="ARBA00010992"/>
    </source>
</evidence>
<keyword evidence="6 8" id="KW-0472">Membrane</keyword>
<dbReference type="PANTHER" id="PTHR48020">
    <property type="entry name" value="PROTON MYO-INOSITOL COTRANSPORTER"/>
    <property type="match status" value="1"/>
</dbReference>
<evidence type="ECO:0000313" key="11">
    <source>
        <dbReference type="Proteomes" id="UP000604825"/>
    </source>
</evidence>
<dbReference type="AlphaFoldDB" id="A0A811NHF6"/>
<comment type="caution">
    <text evidence="10">The sequence shown here is derived from an EMBL/GenBank/DDBJ whole genome shotgun (WGS) entry which is preliminary data.</text>
</comment>
<feature type="transmembrane region" description="Helical" evidence="8">
    <location>
        <begin position="184"/>
        <end position="206"/>
    </location>
</feature>
<reference evidence="10" key="1">
    <citation type="submission" date="2020-10" db="EMBL/GenBank/DDBJ databases">
        <authorList>
            <person name="Han B."/>
            <person name="Lu T."/>
            <person name="Zhao Q."/>
            <person name="Huang X."/>
            <person name="Zhao Y."/>
        </authorList>
    </citation>
    <scope>NUCLEOTIDE SEQUENCE</scope>
</reference>
<dbReference type="PANTHER" id="PTHR48020:SF38">
    <property type="entry name" value="INOSITOL TRANSPORTER 2-RELATED"/>
    <property type="match status" value="1"/>
</dbReference>
<dbReference type="InterPro" id="IPR020846">
    <property type="entry name" value="MFS_dom"/>
</dbReference>
<keyword evidence="3 7" id="KW-0813">Transport</keyword>
<sequence>MEGGAHEFDGSAFKECFSLSWRNPYVLRLAFSAGIGGLLFGYDTGVISGALLYIRDDFVSVDRNTWLQEMIVSMAVAGAIIGAAIGGWTTDRFGRRTSILVADFLFFVGAVVMASATGPAQLVVGRVFVGLGVGMASMTSPLYISEASPARIRGALVSTNAFLITGGQFLAYLINLAFTKAPGTWRWMLGVAALPAVVQFGLMLALPESPRWLYRKGRAEEAEAILRRIYSAEEVEREIGELKESVAAEVRERGSSEKVNLAALVRTATVRRGLVAGVGLQVFQQLVGINTVMYYSPTIVQLAGFASNQTALALSLVTSGLNALGSIVSIYFIDRTGRKKLLVISLVGVILSLGVLTAVFHETTSHSPAVSAAETAHFDGSLTCPSYRSSSSSAGGGGFWDCTRCLKAAGSSECGFCASGASRLLPGACLVSNNTVRDACHGEGRLWYTRGCPSRYGWLALLGLALYIIFFSPGMGTVPWIVNSEIYPLRYRGVCGGAAATANWVSNLAVAQSFLSLTEAIGTSWTFLIFGGLSVAALAFVLVCVPETKGLPIEEVEKMLERRELRLRFWAPRRHADADADIDGNGKESGKNAGV</sequence>
<feature type="transmembrane region" description="Helical" evidence="8">
    <location>
        <begin position="274"/>
        <end position="296"/>
    </location>
</feature>
<dbReference type="GO" id="GO:0005886">
    <property type="term" value="C:plasma membrane"/>
    <property type="evidence" value="ECO:0007669"/>
    <property type="project" value="UniProtKB-ARBA"/>
</dbReference>
<keyword evidence="5 8" id="KW-1133">Transmembrane helix</keyword>
<proteinExistence type="inferred from homology"/>
<feature type="transmembrane region" description="Helical" evidence="8">
    <location>
        <begin position="156"/>
        <end position="178"/>
    </location>
</feature>
<comment type="similarity">
    <text evidence="2 7">Belongs to the major facilitator superfamily. Sugar transporter (TC 2.A.1.1) family.</text>
</comment>
<keyword evidence="11" id="KW-1185">Reference proteome</keyword>
<dbReference type="InterPro" id="IPR003663">
    <property type="entry name" value="Sugar/inositol_transpt"/>
</dbReference>
<evidence type="ECO:0000256" key="5">
    <source>
        <dbReference type="ARBA" id="ARBA00022989"/>
    </source>
</evidence>
<dbReference type="InterPro" id="IPR050814">
    <property type="entry name" value="Myo-inositol_Transporter"/>
</dbReference>
<feature type="transmembrane region" description="Helical" evidence="8">
    <location>
        <begin position="123"/>
        <end position="144"/>
    </location>
</feature>
<feature type="transmembrane region" description="Helical" evidence="8">
    <location>
        <begin position="311"/>
        <end position="334"/>
    </location>
</feature>
<dbReference type="EMBL" id="CAJGYO010000003">
    <property type="protein sequence ID" value="CAD6221204.1"/>
    <property type="molecule type" value="Genomic_DNA"/>
</dbReference>
<feature type="transmembrane region" description="Helical" evidence="8">
    <location>
        <begin position="494"/>
        <end position="515"/>
    </location>
</feature>
<accession>A0A811NHF6</accession>
<protein>
    <recommendedName>
        <fullName evidence="9">Major facilitator superfamily (MFS) profile domain-containing protein</fullName>
    </recommendedName>
</protein>
<feature type="transmembrane region" description="Helical" evidence="8">
    <location>
        <begin position="66"/>
        <end position="88"/>
    </location>
</feature>
<dbReference type="PROSITE" id="PS50850">
    <property type="entry name" value="MFS"/>
    <property type="match status" value="1"/>
</dbReference>
<dbReference type="FunFam" id="1.20.1250.20:FF:000121">
    <property type="entry name" value="Probable inositol transporter 2"/>
    <property type="match status" value="1"/>
</dbReference>
<dbReference type="Gene3D" id="1.20.1250.20">
    <property type="entry name" value="MFS general substrate transporter like domains"/>
    <property type="match status" value="2"/>
</dbReference>
<dbReference type="PRINTS" id="PR00171">
    <property type="entry name" value="SUGRTRNSPORT"/>
</dbReference>
<feature type="transmembrane region" description="Helical" evidence="8">
    <location>
        <begin position="100"/>
        <end position="117"/>
    </location>
</feature>
<evidence type="ECO:0000256" key="6">
    <source>
        <dbReference type="ARBA" id="ARBA00023136"/>
    </source>
</evidence>
<dbReference type="NCBIfam" id="TIGR00879">
    <property type="entry name" value="SP"/>
    <property type="match status" value="1"/>
</dbReference>
<comment type="subcellular location">
    <subcellularLocation>
        <location evidence="1">Membrane</location>
        <topology evidence="1">Multi-pass membrane protein</topology>
    </subcellularLocation>
</comment>
<gene>
    <name evidence="10" type="ORF">NCGR_LOCUS14574</name>
</gene>
<dbReference type="InterPro" id="IPR005828">
    <property type="entry name" value="MFS_sugar_transport-like"/>
</dbReference>
<dbReference type="CDD" id="cd17360">
    <property type="entry name" value="MFS_HMIT_like"/>
    <property type="match status" value="1"/>
</dbReference>
<dbReference type="Proteomes" id="UP000604825">
    <property type="component" value="Unassembled WGS sequence"/>
</dbReference>
<evidence type="ECO:0000256" key="1">
    <source>
        <dbReference type="ARBA" id="ARBA00004141"/>
    </source>
</evidence>
<feature type="transmembrane region" description="Helical" evidence="8">
    <location>
        <begin position="527"/>
        <end position="545"/>
    </location>
</feature>
<evidence type="ECO:0000256" key="8">
    <source>
        <dbReference type="SAM" id="Phobius"/>
    </source>
</evidence>
<dbReference type="InterPro" id="IPR036259">
    <property type="entry name" value="MFS_trans_sf"/>
</dbReference>
<dbReference type="Pfam" id="PF00083">
    <property type="entry name" value="Sugar_tr"/>
    <property type="match status" value="2"/>
</dbReference>
<evidence type="ECO:0000259" key="9">
    <source>
        <dbReference type="PROSITE" id="PS50850"/>
    </source>
</evidence>
<dbReference type="FunFam" id="1.20.1250.20:FF:000137">
    <property type="entry name" value="Probable inositol transporter 2"/>
    <property type="match status" value="1"/>
</dbReference>
<evidence type="ECO:0000256" key="4">
    <source>
        <dbReference type="ARBA" id="ARBA00022692"/>
    </source>
</evidence>
<dbReference type="GO" id="GO:0005366">
    <property type="term" value="F:myo-inositol:proton symporter activity"/>
    <property type="evidence" value="ECO:0007669"/>
    <property type="project" value="TreeGrafter"/>
</dbReference>
<evidence type="ECO:0000313" key="10">
    <source>
        <dbReference type="EMBL" id="CAD6221204.1"/>
    </source>
</evidence>
<evidence type="ECO:0000256" key="7">
    <source>
        <dbReference type="RuleBase" id="RU003346"/>
    </source>
</evidence>
<dbReference type="PROSITE" id="PS00217">
    <property type="entry name" value="SUGAR_TRANSPORT_2"/>
    <property type="match status" value="1"/>
</dbReference>
<dbReference type="OrthoDB" id="6339427at2759"/>
<dbReference type="SUPFAM" id="SSF103473">
    <property type="entry name" value="MFS general substrate transporter"/>
    <property type="match status" value="1"/>
</dbReference>
<evidence type="ECO:0000256" key="3">
    <source>
        <dbReference type="ARBA" id="ARBA00022448"/>
    </source>
</evidence>
<feature type="domain" description="Major facilitator superfamily (MFS) profile" evidence="9">
    <location>
        <begin position="29"/>
        <end position="549"/>
    </location>
</feature>